<dbReference type="InterPro" id="IPR007543">
    <property type="entry name" value="LptD_C"/>
</dbReference>
<evidence type="ECO:0000313" key="4">
    <source>
        <dbReference type="Proteomes" id="UP000245168"/>
    </source>
</evidence>
<feature type="domain" description="LptD C-terminal" evidence="2">
    <location>
        <begin position="281"/>
        <end position="655"/>
    </location>
</feature>
<dbReference type="PANTHER" id="PTHR30189:SF1">
    <property type="entry name" value="LPS-ASSEMBLY PROTEIN LPTD"/>
    <property type="match status" value="1"/>
</dbReference>
<evidence type="ECO:0000256" key="1">
    <source>
        <dbReference type="HAMAP-Rule" id="MF_01411"/>
    </source>
</evidence>
<keyword evidence="4" id="KW-1185">Reference proteome</keyword>
<dbReference type="PANTHER" id="PTHR30189">
    <property type="entry name" value="LPS-ASSEMBLY PROTEIN"/>
    <property type="match status" value="1"/>
</dbReference>
<dbReference type="GO" id="GO:0043165">
    <property type="term" value="P:Gram-negative-bacterium-type cell outer membrane assembly"/>
    <property type="evidence" value="ECO:0007669"/>
    <property type="project" value="UniProtKB-UniRule"/>
</dbReference>
<comment type="subunit">
    <text evidence="1">Component of the lipopolysaccharide transport and assembly complex.</text>
</comment>
<evidence type="ECO:0000259" key="2">
    <source>
        <dbReference type="Pfam" id="PF04453"/>
    </source>
</evidence>
<dbReference type="Pfam" id="PF04453">
    <property type="entry name" value="LptD"/>
    <property type="match status" value="1"/>
</dbReference>
<dbReference type="InterPro" id="IPR020889">
    <property type="entry name" value="LipoPS_assembly_LptD"/>
</dbReference>
<dbReference type="GO" id="GO:0015920">
    <property type="term" value="P:lipopolysaccharide transport"/>
    <property type="evidence" value="ECO:0007669"/>
    <property type="project" value="InterPro"/>
</dbReference>
<dbReference type="InterPro" id="IPR050218">
    <property type="entry name" value="LptD"/>
</dbReference>
<dbReference type="AlphaFoldDB" id="A0A2U2BTL4"/>
<comment type="function">
    <text evidence="1">Involved in the assembly of lipopolysaccharide (LPS) at the surface of the outer membrane.</text>
</comment>
<comment type="caution">
    <text evidence="3">The sequence shown here is derived from an EMBL/GenBank/DDBJ whole genome shotgun (WGS) entry which is preliminary data.</text>
</comment>
<comment type="similarity">
    <text evidence="1">Belongs to the LptD family.</text>
</comment>
<dbReference type="RefSeq" id="WP_109252572.1">
    <property type="nucleotide sequence ID" value="NZ_QEXV01000003.1"/>
</dbReference>
<keyword evidence="1" id="KW-0472">Membrane</keyword>
<comment type="subcellular location">
    <subcellularLocation>
        <location evidence="1">Cell outer membrane</location>
    </subcellularLocation>
</comment>
<name>A0A2U2BTL4_9PROT</name>
<sequence length="721" mass="80363">MLCSALALLAADAAAAQDAPADSREPVYLEADELVEDRREGLYIARGDVRMRSGDRVLIAREIVYNPGLGRVTARGGVEIYEGDQPAQLSDEIVLDDALSEGVARSFATMLENNGRAAASHALRRPDGSVELSSAYYTACELCESGEGTPTWRLRASRVVRDRDAQMIYYRDARLEILGAPVFYAPVFSHPDPSTPRRSGLLMPRIDISNRLGFVYQQPYVWIISPSQDLTIAPQLMTEANPLLELEYRKRFYSGELRVETSFTYEREFDEDGFFGEEEPRGHVFAVGEFDITDQWRWGFGAQAATEDLYLRRYSYEEEPVAYRSFYTADKRRLISQLYVQGKGDRFYADIAAARITSLIEWEDDDTLPMIAPLSRFDVDLPFPDWAGRLDGGLSTVGLRREDGDDYVRASADVEWARPTVLPGGLRLEPFALGRVDAYSVTETDGAGVELDTRNFTRAMGAAGAELSWPFVRRASWGDVIVAPTVNLAAASELADDRIAPNVDSLVVELDRSNLFSRNRASGYDVWEEGVRLDVGLSAEMDSPGGGLPSVEVFGGRSRRLDGDPAFSEGSGLFEEDSDWIAEMKVDFGYLETEARTRLDSEDASINRLDLSTRLDVWRISADADYTRLADDAVFSGDGREELRFSAAFQVRDSWSVSYSVTRDLANDISRRVQAAVIYRDECTDFRIVYERDDFDIGNLGPSESVQLQLTLFTLGGVDGD</sequence>
<dbReference type="HAMAP" id="MF_01411">
    <property type="entry name" value="LPS_assembly_LptD"/>
    <property type="match status" value="1"/>
</dbReference>
<proteinExistence type="inferred from homology"/>
<dbReference type="Proteomes" id="UP000245168">
    <property type="component" value="Unassembled WGS sequence"/>
</dbReference>
<accession>A0A2U2BTL4</accession>
<dbReference type="GO" id="GO:1990351">
    <property type="term" value="C:transporter complex"/>
    <property type="evidence" value="ECO:0007669"/>
    <property type="project" value="TreeGrafter"/>
</dbReference>
<dbReference type="GO" id="GO:0009279">
    <property type="term" value="C:cell outer membrane"/>
    <property type="evidence" value="ECO:0007669"/>
    <property type="project" value="UniProtKB-SubCell"/>
</dbReference>
<dbReference type="EMBL" id="QEXV01000003">
    <property type="protein sequence ID" value="PWE17341.1"/>
    <property type="molecule type" value="Genomic_DNA"/>
</dbReference>
<protein>
    <recommendedName>
        <fullName evidence="1">LPS-assembly protein LptD</fullName>
    </recommendedName>
</protein>
<keyword evidence="1" id="KW-0998">Cell outer membrane</keyword>
<evidence type="ECO:0000313" key="3">
    <source>
        <dbReference type="EMBL" id="PWE17341.1"/>
    </source>
</evidence>
<keyword evidence="1" id="KW-0732">Signal</keyword>
<comment type="caution">
    <text evidence="1">Lacks conserved residue(s) required for the propagation of feature annotation.</text>
</comment>
<dbReference type="Gene3D" id="2.60.450.10">
    <property type="entry name" value="Lipopolysaccharide (LPS) transport protein A like domain"/>
    <property type="match status" value="1"/>
</dbReference>
<organism evidence="3 4">
    <name type="scientific">Marinicauda salina</name>
    <dbReference type="NCBI Taxonomy" id="2135793"/>
    <lineage>
        <taxon>Bacteria</taxon>
        <taxon>Pseudomonadati</taxon>
        <taxon>Pseudomonadota</taxon>
        <taxon>Alphaproteobacteria</taxon>
        <taxon>Maricaulales</taxon>
        <taxon>Maricaulaceae</taxon>
        <taxon>Marinicauda</taxon>
    </lineage>
</organism>
<gene>
    <name evidence="1" type="primary">lptD</name>
    <name evidence="3" type="ORF">DDZ18_06560</name>
</gene>
<dbReference type="OrthoDB" id="9760225at2"/>
<reference evidence="4" key="1">
    <citation type="submission" date="2018-05" db="EMBL/GenBank/DDBJ databases">
        <authorList>
            <person name="Liu B.-T."/>
        </authorList>
    </citation>
    <scope>NUCLEOTIDE SEQUENCE [LARGE SCALE GENOMIC DNA]</scope>
    <source>
        <strain evidence="4">WD6-1</strain>
    </source>
</reference>